<dbReference type="Pfam" id="PF01420">
    <property type="entry name" value="Methylase_S"/>
    <property type="match status" value="2"/>
</dbReference>
<dbReference type="GO" id="GO:0004519">
    <property type="term" value="F:endonuclease activity"/>
    <property type="evidence" value="ECO:0007669"/>
    <property type="project" value="UniProtKB-KW"/>
</dbReference>
<dbReference type="RefSeq" id="WP_174134402.1">
    <property type="nucleotide sequence ID" value="NZ_JABUFE010000001.1"/>
</dbReference>
<organism evidence="5 6">
    <name type="scientific">Parasulfitobacter algicola</name>
    <dbReference type="NCBI Taxonomy" id="2614809"/>
    <lineage>
        <taxon>Bacteria</taxon>
        <taxon>Pseudomonadati</taxon>
        <taxon>Pseudomonadota</taxon>
        <taxon>Alphaproteobacteria</taxon>
        <taxon>Rhodobacterales</taxon>
        <taxon>Roseobacteraceae</taxon>
        <taxon>Parasulfitobacter</taxon>
    </lineage>
</organism>
<proteinExistence type="inferred from homology"/>
<keyword evidence="5" id="KW-0378">Hydrolase</keyword>
<evidence type="ECO:0000313" key="5">
    <source>
        <dbReference type="EMBL" id="NSX53276.1"/>
    </source>
</evidence>
<dbReference type="Proteomes" id="UP000777935">
    <property type="component" value="Unassembled WGS sequence"/>
</dbReference>
<protein>
    <submittedName>
        <fullName evidence="5">Restriction endonuclease subunit S</fullName>
    </submittedName>
</protein>
<evidence type="ECO:0000256" key="1">
    <source>
        <dbReference type="ARBA" id="ARBA00010923"/>
    </source>
</evidence>
<keyword evidence="3" id="KW-0238">DNA-binding</keyword>
<keyword evidence="5" id="KW-0255">Endonuclease</keyword>
<sequence>MSIALPDTLPWPKVQMRDVCTLHYGKALTASKRRPGNIPVYGSNGVTGWHDTALKSGPTVMLGRKGQGPLGVKWCEGPFWVIDTAYYTSFSNAVLPRFFYYFTNLMGLNHLKDGTSNPSLTRDVFSFQDFPLPPVQEQAEIVCILETLDDKIELNRKTAATLEEMARALYRSWFVDFDPVHAKAAGRAPAHMDAATAALFPDSFGEDGLPDGWEMGSVEEVFNVVMGQSPPGNTYNESGEGLPFFQGRTDFGFRFPTRRKYCTAPTRIAPWDSILLSVRAPVGDLNRAWEECCIGRGVASLSEKSGRSAYGYEAIWALSEDLKSYDSEGTVFGSINKKQLAGLEIVVPSEPLKDAYEAEAVAIDARVRNITAEIQTLAALRDTLLPRLMSGELRVCEAREQVEEMV</sequence>
<comment type="similarity">
    <text evidence="1">Belongs to the type-I restriction system S methylase family.</text>
</comment>
<dbReference type="PANTHER" id="PTHR30408:SF13">
    <property type="entry name" value="TYPE I RESTRICTION ENZYME HINDI SPECIFICITY SUBUNIT"/>
    <property type="match status" value="1"/>
</dbReference>
<evidence type="ECO:0000256" key="2">
    <source>
        <dbReference type="ARBA" id="ARBA00022747"/>
    </source>
</evidence>
<evidence type="ECO:0000259" key="4">
    <source>
        <dbReference type="Pfam" id="PF01420"/>
    </source>
</evidence>
<accession>A0ABX2IMS4</accession>
<dbReference type="InterPro" id="IPR000055">
    <property type="entry name" value="Restrct_endonuc_typeI_TRD"/>
</dbReference>
<evidence type="ECO:0000313" key="6">
    <source>
        <dbReference type="Proteomes" id="UP000777935"/>
    </source>
</evidence>
<dbReference type="CDD" id="cd17267">
    <property type="entry name" value="RMtype1_S_EcoAO83I-TRD1-CR1_like"/>
    <property type="match status" value="1"/>
</dbReference>
<dbReference type="Gene3D" id="3.90.220.20">
    <property type="entry name" value="DNA methylase specificity domains"/>
    <property type="match status" value="2"/>
</dbReference>
<dbReference type="InterPro" id="IPR044946">
    <property type="entry name" value="Restrct_endonuc_typeI_TRD_sf"/>
</dbReference>
<comment type="caution">
    <text evidence="5">The sequence shown here is derived from an EMBL/GenBank/DDBJ whole genome shotgun (WGS) entry which is preliminary data.</text>
</comment>
<keyword evidence="6" id="KW-1185">Reference proteome</keyword>
<feature type="domain" description="Type I restriction modification DNA specificity" evidence="4">
    <location>
        <begin position="210"/>
        <end position="349"/>
    </location>
</feature>
<feature type="domain" description="Type I restriction modification DNA specificity" evidence="4">
    <location>
        <begin position="11"/>
        <end position="163"/>
    </location>
</feature>
<dbReference type="PANTHER" id="PTHR30408">
    <property type="entry name" value="TYPE-1 RESTRICTION ENZYME ECOKI SPECIFICITY PROTEIN"/>
    <property type="match status" value="1"/>
</dbReference>
<dbReference type="SUPFAM" id="SSF116734">
    <property type="entry name" value="DNA methylase specificity domain"/>
    <property type="match status" value="2"/>
</dbReference>
<dbReference type="EMBL" id="JABUFE010000001">
    <property type="protein sequence ID" value="NSX53276.1"/>
    <property type="molecule type" value="Genomic_DNA"/>
</dbReference>
<dbReference type="InterPro" id="IPR052021">
    <property type="entry name" value="Type-I_RS_S_subunit"/>
</dbReference>
<gene>
    <name evidence="5" type="ORF">HRQ87_00500</name>
</gene>
<name>A0ABX2IMS4_9RHOB</name>
<keyword evidence="2" id="KW-0680">Restriction system</keyword>
<reference evidence="5 6" key="1">
    <citation type="submission" date="2020-06" db="EMBL/GenBank/DDBJ databases">
        <title>Sulfitobacter algicola sp. nov., isolated from green algae.</title>
        <authorList>
            <person name="Wang C."/>
        </authorList>
    </citation>
    <scope>NUCLEOTIDE SEQUENCE [LARGE SCALE GENOMIC DNA]</scope>
    <source>
        <strain evidence="5 6">1151</strain>
    </source>
</reference>
<dbReference type="CDD" id="cd17495">
    <property type="entry name" value="RMtype1_S_Cep9333ORF4827P-TRD2-CR2_like"/>
    <property type="match status" value="1"/>
</dbReference>
<keyword evidence="5" id="KW-0540">Nuclease</keyword>
<evidence type="ECO:0000256" key="3">
    <source>
        <dbReference type="ARBA" id="ARBA00023125"/>
    </source>
</evidence>